<proteinExistence type="predicted"/>
<keyword evidence="2" id="KW-1185">Reference proteome</keyword>
<evidence type="ECO:0000313" key="2">
    <source>
        <dbReference type="Proteomes" id="UP001056201"/>
    </source>
</evidence>
<sequence length="155" mass="17216">MSLDLKNPIELTVSQAALIQETNDGRFENFCREAVSALEGGAIIFSTSVSWDLGRDGVGGGKARGIYVCASLRDDVDAKALDDLNRLLCTTKKIERVYFCSSHRLTEHRITLLETSLAEATDNKHFEPRVLRQRKKTVGYGARTRHSNGSWSSRA</sequence>
<accession>A0ABY4S3A6</accession>
<evidence type="ECO:0000313" key="1">
    <source>
        <dbReference type="EMBL" id="URI06281.1"/>
    </source>
</evidence>
<dbReference type="RefSeq" id="WP_250194544.1">
    <property type="nucleotide sequence ID" value="NZ_CP097635.1"/>
</dbReference>
<protein>
    <submittedName>
        <fullName evidence="1">Uncharacterized protein</fullName>
    </submittedName>
</protein>
<gene>
    <name evidence="1" type="ORF">MW290_10140</name>
</gene>
<dbReference type="Proteomes" id="UP001056201">
    <property type="component" value="Chromosome 1"/>
</dbReference>
<organism evidence="1 2">
    <name type="scientific">Aquincola tertiaricarbonis</name>
    <dbReference type="NCBI Taxonomy" id="391953"/>
    <lineage>
        <taxon>Bacteria</taxon>
        <taxon>Pseudomonadati</taxon>
        <taxon>Pseudomonadota</taxon>
        <taxon>Betaproteobacteria</taxon>
        <taxon>Burkholderiales</taxon>
        <taxon>Sphaerotilaceae</taxon>
        <taxon>Aquincola</taxon>
    </lineage>
</organism>
<name>A0ABY4S3A6_AQUTE</name>
<reference evidence="1" key="1">
    <citation type="submission" date="2022-05" db="EMBL/GenBank/DDBJ databases">
        <title>An RpoN-dependent PEP-CTERM gene is involved in floc formation of an Aquincola tertiaricarbonis strain.</title>
        <authorList>
            <person name="Qiu D."/>
            <person name="Xia M."/>
        </authorList>
    </citation>
    <scope>NUCLEOTIDE SEQUENCE</scope>
    <source>
        <strain evidence="1">RN12</strain>
    </source>
</reference>
<dbReference type="EMBL" id="CP097635">
    <property type="protein sequence ID" value="URI06281.1"/>
    <property type="molecule type" value="Genomic_DNA"/>
</dbReference>